<dbReference type="FunFam" id="3.40.50.300:FF:000006">
    <property type="entry name" value="DNA-binding transcriptional regulator NtrC"/>
    <property type="match status" value="1"/>
</dbReference>
<dbReference type="Proteomes" id="UP000321933">
    <property type="component" value="Unassembled WGS sequence"/>
</dbReference>
<dbReference type="GO" id="GO:0005524">
    <property type="term" value="F:ATP binding"/>
    <property type="evidence" value="ECO:0007669"/>
    <property type="project" value="UniProtKB-KW"/>
</dbReference>
<dbReference type="PANTHER" id="PTHR32071">
    <property type="entry name" value="TRANSCRIPTIONAL REGULATORY PROTEIN"/>
    <property type="match status" value="1"/>
</dbReference>
<dbReference type="AlphaFoldDB" id="A0A5C8ZXN1"/>
<dbReference type="InterPro" id="IPR058031">
    <property type="entry name" value="AAA_lid_NorR"/>
</dbReference>
<dbReference type="RefSeq" id="WP_148063144.1">
    <property type="nucleotide sequence ID" value="NZ_VRYZ01000002.1"/>
</dbReference>
<protein>
    <submittedName>
        <fullName evidence="9">Sigma-54-dependent Fis family transcriptional regulator</fullName>
    </submittedName>
</protein>
<dbReference type="Gene3D" id="3.40.50.300">
    <property type="entry name" value="P-loop containing nucleotide triphosphate hydrolases"/>
    <property type="match status" value="1"/>
</dbReference>
<organism evidence="9 10">
    <name type="scientific">Parahaliea aestuarii</name>
    <dbReference type="NCBI Taxonomy" id="1852021"/>
    <lineage>
        <taxon>Bacteria</taxon>
        <taxon>Pseudomonadati</taxon>
        <taxon>Pseudomonadota</taxon>
        <taxon>Gammaproteobacteria</taxon>
        <taxon>Cellvibrionales</taxon>
        <taxon>Halieaceae</taxon>
        <taxon>Parahaliea</taxon>
    </lineage>
</organism>
<evidence type="ECO:0000259" key="8">
    <source>
        <dbReference type="PROSITE" id="PS50110"/>
    </source>
</evidence>
<sequence>MTAICLVVDGNVEHAEALAGLSRDSGFTTYQASSVDDAATVLAQKEVDLVFLSLDLPGGDQGLALLEHSDLNGVEIVVMGEEDDPARADEAIRRGASLFFCKPFDEPHLRGLLQDIAEECVDADKQTSDATPVAGGIDQFGFLRGSSRAMRKVYRQLRKVAASDASLLVYGESGTGKELVARTVHTLSERREGPFVAFNCAAVAETLMESELFGHEKGSFSGAERRHRGYFEQAAGGTLLLDEITELDLELQAKLLRVLETLTVRRIGSESDIALDVRVISATNRPPEVAVAEGRLREDLYYRLAQFPVKLPPLRHRSQDIAGLAQYFLSELNNLHETELWFSAAALEQIGQHDWPGNVRQLRHAVERAYILSENAIEPDAFDFNSKKGPDSSGDVVEIAVGTSLADSEREIILATLEQNGGDKTATATALGISLKTLYNRLKDYGE</sequence>
<dbReference type="InterPro" id="IPR027417">
    <property type="entry name" value="P-loop_NTPase"/>
</dbReference>
<dbReference type="InterPro" id="IPR003593">
    <property type="entry name" value="AAA+_ATPase"/>
</dbReference>
<dbReference type="PRINTS" id="PR01590">
    <property type="entry name" value="HTHFIS"/>
</dbReference>
<keyword evidence="3" id="KW-0805">Transcription regulation</keyword>
<dbReference type="InterPro" id="IPR001789">
    <property type="entry name" value="Sig_transdc_resp-reg_receiver"/>
</dbReference>
<dbReference type="EMBL" id="VRYZ01000002">
    <property type="protein sequence ID" value="TXS93208.1"/>
    <property type="molecule type" value="Genomic_DNA"/>
</dbReference>
<evidence type="ECO:0000256" key="2">
    <source>
        <dbReference type="ARBA" id="ARBA00022840"/>
    </source>
</evidence>
<dbReference type="InterPro" id="IPR009057">
    <property type="entry name" value="Homeodomain-like_sf"/>
</dbReference>
<dbReference type="PROSITE" id="PS50045">
    <property type="entry name" value="SIGMA54_INTERACT_4"/>
    <property type="match status" value="1"/>
</dbReference>
<dbReference type="CDD" id="cd00156">
    <property type="entry name" value="REC"/>
    <property type="match status" value="1"/>
</dbReference>
<comment type="caution">
    <text evidence="6">Lacks conserved residue(s) required for the propagation of feature annotation.</text>
</comment>
<keyword evidence="2" id="KW-0067">ATP-binding</keyword>
<feature type="domain" description="Sigma-54 factor interaction" evidence="7">
    <location>
        <begin position="143"/>
        <end position="371"/>
    </location>
</feature>
<dbReference type="SMART" id="SM00382">
    <property type="entry name" value="AAA"/>
    <property type="match status" value="1"/>
</dbReference>
<dbReference type="SUPFAM" id="SSF52540">
    <property type="entry name" value="P-loop containing nucleoside triphosphate hydrolases"/>
    <property type="match status" value="1"/>
</dbReference>
<keyword evidence="4" id="KW-0238">DNA-binding</keyword>
<evidence type="ECO:0000259" key="7">
    <source>
        <dbReference type="PROSITE" id="PS50045"/>
    </source>
</evidence>
<evidence type="ECO:0000256" key="3">
    <source>
        <dbReference type="ARBA" id="ARBA00023015"/>
    </source>
</evidence>
<dbReference type="PANTHER" id="PTHR32071:SF117">
    <property type="entry name" value="PTS-DEPENDENT DIHYDROXYACETONE KINASE OPERON REGULATORY PROTEIN-RELATED"/>
    <property type="match status" value="1"/>
</dbReference>
<keyword evidence="1" id="KW-0547">Nucleotide-binding</keyword>
<evidence type="ECO:0000256" key="1">
    <source>
        <dbReference type="ARBA" id="ARBA00022741"/>
    </source>
</evidence>
<feature type="domain" description="Response regulatory" evidence="8">
    <location>
        <begin position="4"/>
        <end position="117"/>
    </location>
</feature>
<dbReference type="SUPFAM" id="SSF46689">
    <property type="entry name" value="Homeodomain-like"/>
    <property type="match status" value="1"/>
</dbReference>
<dbReference type="PROSITE" id="PS00676">
    <property type="entry name" value="SIGMA54_INTERACT_2"/>
    <property type="match status" value="1"/>
</dbReference>
<dbReference type="Pfam" id="PF25601">
    <property type="entry name" value="AAA_lid_14"/>
    <property type="match status" value="1"/>
</dbReference>
<dbReference type="Pfam" id="PF00158">
    <property type="entry name" value="Sigma54_activat"/>
    <property type="match status" value="1"/>
</dbReference>
<dbReference type="PROSITE" id="PS00675">
    <property type="entry name" value="SIGMA54_INTERACT_1"/>
    <property type="match status" value="1"/>
</dbReference>
<dbReference type="InterPro" id="IPR011006">
    <property type="entry name" value="CheY-like_superfamily"/>
</dbReference>
<dbReference type="InterPro" id="IPR025662">
    <property type="entry name" value="Sigma_54_int_dom_ATP-bd_1"/>
</dbReference>
<dbReference type="InterPro" id="IPR025944">
    <property type="entry name" value="Sigma_54_int_dom_CS"/>
</dbReference>
<dbReference type="PROSITE" id="PS00688">
    <property type="entry name" value="SIGMA54_INTERACT_3"/>
    <property type="match status" value="1"/>
</dbReference>
<name>A0A5C8ZXN1_9GAMM</name>
<keyword evidence="5" id="KW-0804">Transcription</keyword>
<dbReference type="Gene3D" id="1.10.8.60">
    <property type="match status" value="1"/>
</dbReference>
<gene>
    <name evidence="9" type="ORF">FVW59_05005</name>
</gene>
<dbReference type="PROSITE" id="PS50110">
    <property type="entry name" value="RESPONSE_REGULATORY"/>
    <property type="match status" value="1"/>
</dbReference>
<evidence type="ECO:0000256" key="4">
    <source>
        <dbReference type="ARBA" id="ARBA00023125"/>
    </source>
</evidence>
<dbReference type="CDD" id="cd00009">
    <property type="entry name" value="AAA"/>
    <property type="match status" value="1"/>
</dbReference>
<dbReference type="InterPro" id="IPR025943">
    <property type="entry name" value="Sigma_54_int_dom_ATP-bd_2"/>
</dbReference>
<evidence type="ECO:0000313" key="9">
    <source>
        <dbReference type="EMBL" id="TXS93208.1"/>
    </source>
</evidence>
<dbReference type="Pfam" id="PF02954">
    <property type="entry name" value="HTH_8"/>
    <property type="match status" value="1"/>
</dbReference>
<dbReference type="InterPro" id="IPR002078">
    <property type="entry name" value="Sigma_54_int"/>
</dbReference>
<evidence type="ECO:0000256" key="5">
    <source>
        <dbReference type="ARBA" id="ARBA00023163"/>
    </source>
</evidence>
<dbReference type="Pfam" id="PF00072">
    <property type="entry name" value="Response_reg"/>
    <property type="match status" value="1"/>
</dbReference>
<reference evidence="9 10" key="1">
    <citation type="submission" date="2019-08" db="EMBL/GenBank/DDBJ databases">
        <title>Parahaliea maris sp. nov., isolated from the surface seawater.</title>
        <authorList>
            <person name="Liu Y."/>
        </authorList>
    </citation>
    <scope>NUCLEOTIDE SEQUENCE [LARGE SCALE GENOMIC DNA]</scope>
    <source>
        <strain evidence="9 10">S2-26</strain>
    </source>
</reference>
<dbReference type="GO" id="GO:0000160">
    <property type="term" value="P:phosphorelay signal transduction system"/>
    <property type="evidence" value="ECO:0007669"/>
    <property type="project" value="InterPro"/>
</dbReference>
<accession>A0A5C8ZXN1</accession>
<evidence type="ECO:0000313" key="10">
    <source>
        <dbReference type="Proteomes" id="UP000321933"/>
    </source>
</evidence>
<dbReference type="SUPFAM" id="SSF52172">
    <property type="entry name" value="CheY-like"/>
    <property type="match status" value="1"/>
</dbReference>
<keyword evidence="10" id="KW-1185">Reference proteome</keyword>
<dbReference type="Gene3D" id="1.10.10.60">
    <property type="entry name" value="Homeodomain-like"/>
    <property type="match status" value="1"/>
</dbReference>
<dbReference type="SMART" id="SM00448">
    <property type="entry name" value="REC"/>
    <property type="match status" value="1"/>
</dbReference>
<proteinExistence type="predicted"/>
<dbReference type="InterPro" id="IPR002197">
    <property type="entry name" value="HTH_Fis"/>
</dbReference>
<evidence type="ECO:0000256" key="6">
    <source>
        <dbReference type="PROSITE-ProRule" id="PRU00169"/>
    </source>
</evidence>
<dbReference type="GO" id="GO:0006355">
    <property type="term" value="P:regulation of DNA-templated transcription"/>
    <property type="evidence" value="ECO:0007669"/>
    <property type="project" value="InterPro"/>
</dbReference>
<dbReference type="OrthoDB" id="9804019at2"/>
<dbReference type="GO" id="GO:0043565">
    <property type="term" value="F:sequence-specific DNA binding"/>
    <property type="evidence" value="ECO:0007669"/>
    <property type="project" value="InterPro"/>
</dbReference>
<dbReference type="Gene3D" id="3.40.50.2300">
    <property type="match status" value="1"/>
</dbReference>
<comment type="caution">
    <text evidence="9">The sequence shown here is derived from an EMBL/GenBank/DDBJ whole genome shotgun (WGS) entry which is preliminary data.</text>
</comment>